<sequence length="462" mass="51670">MNILAVSLPVFCNQPMMTTPALNASSIATNSLGIFGRCDFDGRGGCWIENGKRNKFAALTNAKASKKRRLSVSPLASSTLADSPNSSRANFYKEVLKVAREKFTQETSFPSKDKDISLAKVLLYVAAEDEALMSFNRERDALSLQKERRETSSPSDVSWENVEEMPLAGKSMNQWLSELDSIAKEVEAELVTRDIGCHLVEVLEAVNMVLFESRGFKRSPILLDSNCAYLHTVLNSGSCSAILLSVIYIEVCRRLNLTIVGSRVGEDFLIWPPAGNPEELFRVTSGLSLFGVVNGKCVDDPRSKASDITSNSLEALEIATNRDIIGIALANLIRFYWKRASRSNHGLMLTSPLRPANFTDERITIDCTNLPLLRPQDLRLAMMASERLLILQPHNWALRRDYGMMLYYSREYEQAVQELSICMVFAPEEEEAVLEPFVEKLHLLRLESSWKSLGNKGRLTIS</sequence>
<dbReference type="EMBL" id="OX459119">
    <property type="protein sequence ID" value="CAI9095036.1"/>
    <property type="molecule type" value="Genomic_DNA"/>
</dbReference>
<keyword evidence="3" id="KW-1185">Reference proteome</keyword>
<evidence type="ECO:0000313" key="3">
    <source>
        <dbReference type="Proteomes" id="UP001161247"/>
    </source>
</evidence>
<protein>
    <submittedName>
        <fullName evidence="2">OLC1v1030894C7</fullName>
    </submittedName>
</protein>
<gene>
    <name evidence="2" type="ORF">OLC1_LOCUS6092</name>
</gene>
<dbReference type="Pfam" id="PF13369">
    <property type="entry name" value="Transglut_core2"/>
    <property type="match status" value="1"/>
</dbReference>
<dbReference type="PANTHER" id="PTHR31350">
    <property type="entry name" value="SI:DKEY-261L7.2"/>
    <property type="match status" value="1"/>
</dbReference>
<dbReference type="PANTHER" id="PTHR31350:SF30">
    <property type="entry name" value="TRANSGLUTAMINASE FAMILY PROTEIN"/>
    <property type="match status" value="1"/>
</dbReference>
<dbReference type="InterPro" id="IPR032698">
    <property type="entry name" value="SirB1_N"/>
</dbReference>
<dbReference type="Pfam" id="PF13371">
    <property type="entry name" value="TPR_9"/>
    <property type="match status" value="1"/>
</dbReference>
<evidence type="ECO:0000259" key="1">
    <source>
        <dbReference type="Pfam" id="PF13369"/>
    </source>
</evidence>
<proteinExistence type="predicted"/>
<feature type="domain" description="Protein SirB1 N-terminal" evidence="1">
    <location>
        <begin position="174"/>
        <end position="326"/>
    </location>
</feature>
<dbReference type="AlphaFoldDB" id="A0AAV1CH31"/>
<reference evidence="2" key="1">
    <citation type="submission" date="2023-03" db="EMBL/GenBank/DDBJ databases">
        <authorList>
            <person name="Julca I."/>
        </authorList>
    </citation>
    <scope>NUCLEOTIDE SEQUENCE</scope>
</reference>
<accession>A0AAV1CH31</accession>
<dbReference type="Proteomes" id="UP001161247">
    <property type="component" value="Chromosome 2"/>
</dbReference>
<name>A0AAV1CH31_OLDCO</name>
<evidence type="ECO:0000313" key="2">
    <source>
        <dbReference type="EMBL" id="CAI9095036.1"/>
    </source>
</evidence>
<organism evidence="2 3">
    <name type="scientific">Oldenlandia corymbosa var. corymbosa</name>
    <dbReference type="NCBI Taxonomy" id="529605"/>
    <lineage>
        <taxon>Eukaryota</taxon>
        <taxon>Viridiplantae</taxon>
        <taxon>Streptophyta</taxon>
        <taxon>Embryophyta</taxon>
        <taxon>Tracheophyta</taxon>
        <taxon>Spermatophyta</taxon>
        <taxon>Magnoliopsida</taxon>
        <taxon>eudicotyledons</taxon>
        <taxon>Gunneridae</taxon>
        <taxon>Pentapetalae</taxon>
        <taxon>asterids</taxon>
        <taxon>lamiids</taxon>
        <taxon>Gentianales</taxon>
        <taxon>Rubiaceae</taxon>
        <taxon>Rubioideae</taxon>
        <taxon>Spermacoceae</taxon>
        <taxon>Hedyotis-Oldenlandia complex</taxon>
        <taxon>Oldenlandia</taxon>
    </lineage>
</organism>